<dbReference type="SFLD" id="SFLDG01387">
    <property type="entry name" value="BtrN-like_SPASM_domain_contain"/>
    <property type="match status" value="1"/>
</dbReference>
<dbReference type="EMBL" id="MGIO01000036">
    <property type="protein sequence ID" value="OGM89065.1"/>
    <property type="molecule type" value="Genomic_DNA"/>
</dbReference>
<dbReference type="InterPro" id="IPR050377">
    <property type="entry name" value="Radical_SAM_PqqE_MftC-like"/>
</dbReference>
<dbReference type="SFLD" id="SFLDS00029">
    <property type="entry name" value="Radical_SAM"/>
    <property type="match status" value="1"/>
</dbReference>
<sequence>MENSIRKIKYTARVFYWFIIYPLSRGEIRKTWHLFLSLGQHYLFGTPHSAIIETSNTCNFNCPTCPTPHKLIYSRRPPQMMDFEVFKKAIDNIKKYVHIVYLYNSNEPLLHPRLVDMIKYCSANSLHTMISTNCSLLDEKITRQILDSGLGEIRFAFDGLTKESFESFRQGGNFEEVKENIERFCRLKKEMGKSRPMTTLQFILNKFNQGQVEDIKEFAKKNNIDRVYVKPFILSEYAYDKNQIYELADKFFIDKDVYDENVVYKKDGFGLVPKKEYKTCKEASKIFTILADGRAVVCCFDLFGDYSYGQIDKTDLGVLWFSDEVKASRNSASQRKLPLCKTCGNIE</sequence>
<dbReference type="GO" id="GO:0003824">
    <property type="term" value="F:catalytic activity"/>
    <property type="evidence" value="ECO:0007669"/>
    <property type="project" value="InterPro"/>
</dbReference>
<dbReference type="CDD" id="cd21109">
    <property type="entry name" value="SPASM"/>
    <property type="match status" value="1"/>
</dbReference>
<dbReference type="GO" id="GO:0051536">
    <property type="term" value="F:iron-sulfur cluster binding"/>
    <property type="evidence" value="ECO:0007669"/>
    <property type="project" value="UniProtKB-KW"/>
</dbReference>
<organism evidence="8 9">
    <name type="scientific">Candidatus Wolfebacteria bacterium RBG_13_41_7</name>
    <dbReference type="NCBI Taxonomy" id="1802554"/>
    <lineage>
        <taxon>Bacteria</taxon>
        <taxon>Candidatus Wolfeibacteriota</taxon>
    </lineage>
</organism>
<accession>A0A1F8DMR3</accession>
<evidence type="ECO:0000256" key="6">
    <source>
        <dbReference type="ARBA" id="ARBA00023014"/>
    </source>
</evidence>
<dbReference type="InterPro" id="IPR013785">
    <property type="entry name" value="Aldolase_TIM"/>
</dbReference>
<keyword evidence="5" id="KW-0408">Iron</keyword>
<evidence type="ECO:0000256" key="5">
    <source>
        <dbReference type="ARBA" id="ARBA00023004"/>
    </source>
</evidence>
<dbReference type="SUPFAM" id="SSF102114">
    <property type="entry name" value="Radical SAM enzymes"/>
    <property type="match status" value="1"/>
</dbReference>
<protein>
    <recommendedName>
        <fullName evidence="7">Radical SAM core domain-containing protein</fullName>
    </recommendedName>
</protein>
<dbReference type="AlphaFoldDB" id="A0A1F8DMR3"/>
<evidence type="ECO:0000256" key="1">
    <source>
        <dbReference type="ARBA" id="ARBA00001966"/>
    </source>
</evidence>
<proteinExistence type="predicted"/>
<dbReference type="GO" id="GO:0046872">
    <property type="term" value="F:metal ion binding"/>
    <property type="evidence" value="ECO:0007669"/>
    <property type="project" value="UniProtKB-KW"/>
</dbReference>
<dbReference type="Pfam" id="PF04055">
    <property type="entry name" value="Radical_SAM"/>
    <property type="match status" value="1"/>
</dbReference>
<dbReference type="PROSITE" id="PS51918">
    <property type="entry name" value="RADICAL_SAM"/>
    <property type="match status" value="1"/>
</dbReference>
<evidence type="ECO:0000256" key="3">
    <source>
        <dbReference type="ARBA" id="ARBA00022691"/>
    </source>
</evidence>
<comment type="cofactor">
    <cofactor evidence="1">
        <name>[4Fe-4S] cluster</name>
        <dbReference type="ChEBI" id="CHEBI:49883"/>
    </cofactor>
</comment>
<dbReference type="SFLD" id="SFLDG01067">
    <property type="entry name" value="SPASM/twitch_domain_containing"/>
    <property type="match status" value="1"/>
</dbReference>
<name>A0A1F8DMR3_9BACT</name>
<comment type="caution">
    <text evidence="8">The sequence shown here is derived from an EMBL/GenBank/DDBJ whole genome shotgun (WGS) entry which is preliminary data.</text>
</comment>
<reference evidence="8 9" key="1">
    <citation type="journal article" date="2016" name="Nat. Commun.">
        <title>Thousands of microbial genomes shed light on interconnected biogeochemical processes in an aquifer system.</title>
        <authorList>
            <person name="Anantharaman K."/>
            <person name="Brown C.T."/>
            <person name="Hug L.A."/>
            <person name="Sharon I."/>
            <person name="Castelle C.J."/>
            <person name="Probst A.J."/>
            <person name="Thomas B.C."/>
            <person name="Singh A."/>
            <person name="Wilkins M.J."/>
            <person name="Karaoz U."/>
            <person name="Brodie E.L."/>
            <person name="Williams K.H."/>
            <person name="Hubbard S.S."/>
            <person name="Banfield J.F."/>
        </authorList>
    </citation>
    <scope>NUCLEOTIDE SEQUENCE [LARGE SCALE GENOMIC DNA]</scope>
</reference>
<feature type="domain" description="Radical SAM core" evidence="7">
    <location>
        <begin position="44"/>
        <end position="271"/>
    </location>
</feature>
<keyword evidence="4" id="KW-0479">Metal-binding</keyword>
<keyword evidence="3" id="KW-0949">S-adenosyl-L-methionine</keyword>
<evidence type="ECO:0000313" key="8">
    <source>
        <dbReference type="EMBL" id="OGM89065.1"/>
    </source>
</evidence>
<dbReference type="PANTHER" id="PTHR11228:SF7">
    <property type="entry name" value="PQQA PEPTIDE CYCLASE"/>
    <property type="match status" value="1"/>
</dbReference>
<dbReference type="InterPro" id="IPR034391">
    <property type="entry name" value="AdoMet-like_SPASM_containing"/>
</dbReference>
<dbReference type="InterPro" id="IPR058240">
    <property type="entry name" value="rSAM_sf"/>
</dbReference>
<dbReference type="InterPro" id="IPR007197">
    <property type="entry name" value="rSAM"/>
</dbReference>
<gene>
    <name evidence="8" type="ORF">A3J77_00850</name>
</gene>
<evidence type="ECO:0000256" key="4">
    <source>
        <dbReference type="ARBA" id="ARBA00022723"/>
    </source>
</evidence>
<dbReference type="InterPro" id="IPR023885">
    <property type="entry name" value="4Fe4S-binding_SPASM_dom"/>
</dbReference>
<dbReference type="Proteomes" id="UP000182002">
    <property type="component" value="Unassembled WGS sequence"/>
</dbReference>
<dbReference type="Pfam" id="PF13186">
    <property type="entry name" value="SPASM"/>
    <property type="match status" value="1"/>
</dbReference>
<keyword evidence="2" id="KW-0004">4Fe-4S</keyword>
<dbReference type="CDD" id="cd01335">
    <property type="entry name" value="Radical_SAM"/>
    <property type="match status" value="1"/>
</dbReference>
<keyword evidence="6" id="KW-0411">Iron-sulfur</keyword>
<evidence type="ECO:0000256" key="2">
    <source>
        <dbReference type="ARBA" id="ARBA00022485"/>
    </source>
</evidence>
<dbReference type="Gene3D" id="3.20.20.70">
    <property type="entry name" value="Aldolase class I"/>
    <property type="match status" value="1"/>
</dbReference>
<evidence type="ECO:0000313" key="9">
    <source>
        <dbReference type="Proteomes" id="UP000182002"/>
    </source>
</evidence>
<dbReference type="PANTHER" id="PTHR11228">
    <property type="entry name" value="RADICAL SAM DOMAIN PROTEIN"/>
    <property type="match status" value="1"/>
</dbReference>
<evidence type="ECO:0000259" key="7">
    <source>
        <dbReference type="PROSITE" id="PS51918"/>
    </source>
</evidence>